<keyword evidence="3" id="KW-1185">Reference proteome</keyword>
<keyword evidence="2" id="KW-0808">Transferase</keyword>
<dbReference type="PANTHER" id="PTHR45947">
    <property type="entry name" value="SULFOQUINOVOSYL TRANSFERASE SQD2"/>
    <property type="match status" value="1"/>
</dbReference>
<organism evidence="2 3">
    <name type="scientific">Geofilum rubicundum JCM 15548</name>
    <dbReference type="NCBI Taxonomy" id="1236989"/>
    <lineage>
        <taxon>Bacteria</taxon>
        <taxon>Pseudomonadati</taxon>
        <taxon>Bacteroidota</taxon>
        <taxon>Bacteroidia</taxon>
        <taxon>Marinilabiliales</taxon>
        <taxon>Marinilabiliaceae</taxon>
        <taxon>Geofilum</taxon>
    </lineage>
</organism>
<dbReference type="OrthoDB" id="9790710at2"/>
<dbReference type="InterPro" id="IPR028098">
    <property type="entry name" value="Glyco_trans_4-like_N"/>
</dbReference>
<dbReference type="EMBL" id="BAZW01000023">
    <property type="protein sequence ID" value="GAO30418.1"/>
    <property type="molecule type" value="Genomic_DNA"/>
</dbReference>
<dbReference type="InterPro" id="IPR050194">
    <property type="entry name" value="Glycosyltransferase_grp1"/>
</dbReference>
<dbReference type="STRING" id="1236989.JCM15548_12686"/>
<dbReference type="AlphaFoldDB" id="A0A0E9LYQ9"/>
<reference evidence="2 3" key="1">
    <citation type="journal article" date="2015" name="Microbes Environ.">
        <title>Distribution and evolution of nitrogen fixation genes in the phylum bacteroidetes.</title>
        <authorList>
            <person name="Inoue J."/>
            <person name="Oshima K."/>
            <person name="Suda W."/>
            <person name="Sakamoto M."/>
            <person name="Iino T."/>
            <person name="Noda S."/>
            <person name="Hongoh Y."/>
            <person name="Hattori M."/>
            <person name="Ohkuma M."/>
        </authorList>
    </citation>
    <scope>NUCLEOTIDE SEQUENCE [LARGE SCALE GENOMIC DNA]</scope>
    <source>
        <strain evidence="2">JCM 15548</strain>
    </source>
</reference>
<dbReference type="PANTHER" id="PTHR45947:SF13">
    <property type="entry name" value="TRANSFERASE"/>
    <property type="match status" value="1"/>
</dbReference>
<evidence type="ECO:0000313" key="3">
    <source>
        <dbReference type="Proteomes" id="UP000032900"/>
    </source>
</evidence>
<dbReference type="CDD" id="cd03801">
    <property type="entry name" value="GT4_PimA-like"/>
    <property type="match status" value="1"/>
</dbReference>
<dbReference type="Proteomes" id="UP000032900">
    <property type="component" value="Unassembled WGS sequence"/>
</dbReference>
<feature type="domain" description="Glycosyltransferase subfamily 4-like N-terminal" evidence="1">
    <location>
        <begin position="17"/>
        <end position="150"/>
    </location>
</feature>
<dbReference type="GO" id="GO:0016757">
    <property type="term" value="F:glycosyltransferase activity"/>
    <property type="evidence" value="ECO:0007669"/>
    <property type="project" value="UniProtKB-ARBA"/>
</dbReference>
<name>A0A0E9LYQ9_9BACT</name>
<gene>
    <name evidence="2" type="ORF">JCM15548_12686</name>
</gene>
<protein>
    <submittedName>
        <fullName evidence="2">Glycosyltransferase</fullName>
    </submittedName>
</protein>
<sequence>MTILFLYTELASYFVAGVRELCQRGHRVHIVRWPVNKEAPFEFAFPDAARVYERSNYKSAELLQLARDLNPDVVVASGWVDKAYLRVCRHFKGKVPTVMSMDNHWLGGPKQQLMRVLAPWVLHRSFSHAWVPGSPQRTYALNLGFKAARIQTGFYSADVPLFAPEAVYRTQAGDYPRRFVYVGRYIKAKGLDLLFRAWLELVQEEQHAWELWCVGTGDLFEQRVQHPSIQHLGFLQPERLKEVLRETGVFVLPSRFEPWGVVVHEMAAAGFPMVVSDAVGAATQFLADGKNGYTFKNEAVSELKSSLRRMITLPDEELKKMAAASHQLGVSYTPEMWAQKVEQFGVL</sequence>
<dbReference type="RefSeq" id="WP_062125400.1">
    <property type="nucleotide sequence ID" value="NZ_BAZW01000023.1"/>
</dbReference>
<dbReference type="Pfam" id="PF13692">
    <property type="entry name" value="Glyco_trans_1_4"/>
    <property type="match status" value="1"/>
</dbReference>
<evidence type="ECO:0000259" key="1">
    <source>
        <dbReference type="Pfam" id="PF13579"/>
    </source>
</evidence>
<dbReference type="Pfam" id="PF13579">
    <property type="entry name" value="Glyco_trans_4_4"/>
    <property type="match status" value="1"/>
</dbReference>
<evidence type="ECO:0000313" key="2">
    <source>
        <dbReference type="EMBL" id="GAO30418.1"/>
    </source>
</evidence>
<accession>A0A0E9LYQ9</accession>
<dbReference type="SUPFAM" id="SSF53756">
    <property type="entry name" value="UDP-Glycosyltransferase/glycogen phosphorylase"/>
    <property type="match status" value="1"/>
</dbReference>
<dbReference type="Gene3D" id="3.40.50.2000">
    <property type="entry name" value="Glycogen Phosphorylase B"/>
    <property type="match status" value="2"/>
</dbReference>
<proteinExistence type="predicted"/>
<comment type="caution">
    <text evidence="2">The sequence shown here is derived from an EMBL/GenBank/DDBJ whole genome shotgun (WGS) entry which is preliminary data.</text>
</comment>